<comment type="caution">
    <text evidence="1">The sequence shown here is derived from an EMBL/GenBank/DDBJ whole genome shotgun (WGS) entry which is preliminary data.</text>
</comment>
<evidence type="ECO:0000313" key="1">
    <source>
        <dbReference type="EMBL" id="PAV04380.1"/>
    </source>
</evidence>
<dbReference type="OrthoDB" id="70401at2157"/>
<name>A0A2A2H523_METBR</name>
<dbReference type="Proteomes" id="UP000217784">
    <property type="component" value="Unassembled WGS sequence"/>
</dbReference>
<dbReference type="PANTHER" id="PTHR35024:SF4">
    <property type="entry name" value="POLYMER-FORMING CYTOSKELETAL PROTEIN"/>
    <property type="match status" value="1"/>
</dbReference>
<reference evidence="1 2" key="1">
    <citation type="journal article" date="2017" name="BMC Genomics">
        <title>Genomic analysis of methanogenic archaea reveals a shift towards energy conservation.</title>
        <authorList>
            <person name="Gilmore S.P."/>
            <person name="Henske J.K."/>
            <person name="Sexton J.A."/>
            <person name="Solomon K.V."/>
            <person name="Seppala S."/>
            <person name="Yoo J.I."/>
            <person name="Huyett L.M."/>
            <person name="Pressman A."/>
            <person name="Cogan J.Z."/>
            <person name="Kivenson V."/>
            <person name="Peng X."/>
            <person name="Tan Y."/>
            <person name="Valentine D.L."/>
            <person name="O'Malley M.A."/>
        </authorList>
    </citation>
    <scope>NUCLEOTIDE SEQUENCE [LARGE SCALE GENOMIC DNA]</scope>
    <source>
        <strain evidence="1 2">M.o.H.</strain>
    </source>
</reference>
<protein>
    <recommendedName>
        <fullName evidence="3">Cell shape determination protein CcmA</fullName>
    </recommendedName>
</protein>
<dbReference type="EMBL" id="LMVM01000023">
    <property type="protein sequence ID" value="PAV04380.1"/>
    <property type="molecule type" value="Genomic_DNA"/>
</dbReference>
<organism evidence="1 2">
    <name type="scientific">Methanobacterium bryantii</name>
    <dbReference type="NCBI Taxonomy" id="2161"/>
    <lineage>
        <taxon>Archaea</taxon>
        <taxon>Methanobacteriati</taxon>
        <taxon>Methanobacteriota</taxon>
        <taxon>Methanomada group</taxon>
        <taxon>Methanobacteria</taxon>
        <taxon>Methanobacteriales</taxon>
        <taxon>Methanobacteriaceae</taxon>
        <taxon>Methanobacterium</taxon>
    </lineage>
</organism>
<accession>A0A2A2H523</accession>
<dbReference type="PANTHER" id="PTHR35024">
    <property type="entry name" value="HYPOTHETICAL CYTOSOLIC PROTEIN"/>
    <property type="match status" value="1"/>
</dbReference>
<evidence type="ECO:0008006" key="3">
    <source>
        <dbReference type="Google" id="ProtNLM"/>
    </source>
</evidence>
<evidence type="ECO:0000313" key="2">
    <source>
        <dbReference type="Proteomes" id="UP000217784"/>
    </source>
</evidence>
<gene>
    <name evidence="1" type="ORF">ASJ80_05925</name>
</gene>
<dbReference type="AlphaFoldDB" id="A0A2A2H523"/>
<dbReference type="RefSeq" id="WP_069585617.1">
    <property type="nucleotide sequence ID" value="NZ_LMVM01000023.1"/>
</dbReference>
<dbReference type="InterPro" id="IPR007607">
    <property type="entry name" value="BacA/B"/>
</dbReference>
<dbReference type="Pfam" id="PF04519">
    <property type="entry name" value="Bactofilin"/>
    <property type="match status" value="1"/>
</dbReference>
<keyword evidence="2" id="KW-1185">Reference proteome</keyword>
<proteinExistence type="predicted"/>
<sequence length="261" mass="27925">MENKVEDLKIYGSGSSSGGKYNKIRIMGEGKINGDIECKDFKINGEGTVDGNLNAANNVSIMGEGMLDGNIDCTDFKVNGEGGVDGNLKAEGKVTIRGEADVKGNLKVQKVKVQGELEVNGELVADEAKITGNIRTGGDCNAEIFTVEGGLTIDGLLNADIVKINLYWPCKVHEIGGSEITVKKSGKLSFLGLKLIVMPGEQNELTADIIEGDSVYLENTTAKIVRGTDVTIGSGCKIEQVEYKNSFKQDEKSEIIDTKKI</sequence>